<gene>
    <name evidence="2" type="ORF">E3N88_20159</name>
</gene>
<evidence type="ECO:0000313" key="3">
    <source>
        <dbReference type="Proteomes" id="UP000326396"/>
    </source>
</evidence>
<protein>
    <submittedName>
        <fullName evidence="2">Uncharacterized protein</fullName>
    </submittedName>
</protein>
<evidence type="ECO:0000313" key="2">
    <source>
        <dbReference type="EMBL" id="KAD4888086.1"/>
    </source>
</evidence>
<organism evidence="2 3">
    <name type="scientific">Mikania micrantha</name>
    <name type="common">bitter vine</name>
    <dbReference type="NCBI Taxonomy" id="192012"/>
    <lineage>
        <taxon>Eukaryota</taxon>
        <taxon>Viridiplantae</taxon>
        <taxon>Streptophyta</taxon>
        <taxon>Embryophyta</taxon>
        <taxon>Tracheophyta</taxon>
        <taxon>Spermatophyta</taxon>
        <taxon>Magnoliopsida</taxon>
        <taxon>eudicotyledons</taxon>
        <taxon>Gunneridae</taxon>
        <taxon>Pentapetalae</taxon>
        <taxon>asterids</taxon>
        <taxon>campanulids</taxon>
        <taxon>Asterales</taxon>
        <taxon>Asteraceae</taxon>
        <taxon>Asteroideae</taxon>
        <taxon>Heliantheae alliance</taxon>
        <taxon>Eupatorieae</taxon>
        <taxon>Mikania</taxon>
    </lineage>
</organism>
<feature type="region of interest" description="Disordered" evidence="1">
    <location>
        <begin position="15"/>
        <end position="34"/>
    </location>
</feature>
<reference evidence="2 3" key="1">
    <citation type="submission" date="2019-05" db="EMBL/GenBank/DDBJ databases">
        <title>Mikania micrantha, genome provides insights into the molecular mechanism of rapid growth.</title>
        <authorList>
            <person name="Liu B."/>
        </authorList>
    </citation>
    <scope>NUCLEOTIDE SEQUENCE [LARGE SCALE GENOMIC DNA]</scope>
    <source>
        <strain evidence="2">NLD-2019</strain>
        <tissue evidence="2">Leaf</tissue>
    </source>
</reference>
<accession>A0A5N6NG76</accession>
<comment type="caution">
    <text evidence="2">The sequence shown here is derived from an EMBL/GenBank/DDBJ whole genome shotgun (WGS) entry which is preliminary data.</text>
</comment>
<dbReference type="EMBL" id="SZYD01000011">
    <property type="protein sequence ID" value="KAD4888086.1"/>
    <property type="molecule type" value="Genomic_DNA"/>
</dbReference>
<dbReference type="Proteomes" id="UP000326396">
    <property type="component" value="Linkage Group LG19"/>
</dbReference>
<dbReference type="AlphaFoldDB" id="A0A5N6NG76"/>
<name>A0A5N6NG76_9ASTR</name>
<proteinExistence type="predicted"/>
<sequence length="142" mass="14822">MGILSPSLHLPLHSSSPNVAHSFPKSGDRSTQNTTTPVAHFRLSAPHVQSHPPSSLCGSSTVVAHPPTVGTITIGLVVVHRHHHLNSCMLDGSPSQYFLLIWLSSVGITVGLVGDGTTNRSGCGWLSAPPPSFGCCPAYLGK</sequence>
<keyword evidence="3" id="KW-1185">Reference proteome</keyword>
<evidence type="ECO:0000256" key="1">
    <source>
        <dbReference type="SAM" id="MobiDB-lite"/>
    </source>
</evidence>